<proteinExistence type="predicted"/>
<evidence type="ECO:0000313" key="2">
    <source>
        <dbReference type="EMBL" id="ASU33031.1"/>
    </source>
</evidence>
<gene>
    <name evidence="2" type="ORF">MuYL_1131</name>
</gene>
<dbReference type="EMBL" id="CP022743">
    <property type="protein sequence ID" value="ASU33031.1"/>
    <property type="molecule type" value="Genomic_DNA"/>
</dbReference>
<organism evidence="2 3">
    <name type="scientific">Mucilaginibacter xinganensis</name>
    <dbReference type="NCBI Taxonomy" id="1234841"/>
    <lineage>
        <taxon>Bacteria</taxon>
        <taxon>Pseudomonadati</taxon>
        <taxon>Bacteroidota</taxon>
        <taxon>Sphingobacteriia</taxon>
        <taxon>Sphingobacteriales</taxon>
        <taxon>Sphingobacteriaceae</taxon>
        <taxon>Mucilaginibacter</taxon>
    </lineage>
</organism>
<protein>
    <submittedName>
        <fullName evidence="2">Uncharacterized protein</fullName>
    </submittedName>
</protein>
<evidence type="ECO:0000313" key="3">
    <source>
        <dbReference type="Proteomes" id="UP000215002"/>
    </source>
</evidence>
<keyword evidence="1" id="KW-1133">Transmembrane helix</keyword>
<accession>A0A223NU47</accession>
<evidence type="ECO:0000256" key="1">
    <source>
        <dbReference type="SAM" id="Phobius"/>
    </source>
</evidence>
<feature type="transmembrane region" description="Helical" evidence="1">
    <location>
        <begin position="7"/>
        <end position="28"/>
    </location>
</feature>
<dbReference type="AlphaFoldDB" id="A0A223NU47"/>
<keyword evidence="1" id="KW-0472">Membrane</keyword>
<keyword evidence="1" id="KW-0812">Transmembrane</keyword>
<name>A0A223NU47_9SPHI</name>
<dbReference type="KEGG" id="muc:MuYL_1131"/>
<dbReference type="Proteomes" id="UP000215002">
    <property type="component" value="Chromosome"/>
</dbReference>
<keyword evidence="3" id="KW-1185">Reference proteome</keyword>
<reference evidence="2 3" key="1">
    <citation type="submission" date="2017-08" db="EMBL/GenBank/DDBJ databases">
        <title>Complete genome sequence of Mucilaginibacter sp. strain BJC16-A31.</title>
        <authorList>
            <consortium name="Henan University of Science and Technology"/>
            <person name="You X."/>
        </authorList>
    </citation>
    <scope>NUCLEOTIDE SEQUENCE [LARGE SCALE GENOMIC DNA]</scope>
    <source>
        <strain evidence="2 3">BJC16-A31</strain>
    </source>
</reference>
<sequence>MYPVSKLLIFYKYTCAVCCVLSISGTAVSNKNSAQHP</sequence>